<feature type="domain" description="Helix-hairpin-helix DNA-binding motif class 1" evidence="2">
    <location>
        <begin position="59"/>
        <end position="78"/>
    </location>
</feature>
<feature type="chain" id="PRO_5026024016" evidence="1">
    <location>
        <begin position="20"/>
        <end position="115"/>
    </location>
</feature>
<dbReference type="RefSeq" id="WP_157612994.1">
    <property type="nucleotide sequence ID" value="NZ_CP046622.1"/>
</dbReference>
<dbReference type="SMART" id="SM00278">
    <property type="entry name" value="HhH1"/>
    <property type="match status" value="2"/>
</dbReference>
<proteinExistence type="predicted"/>
<evidence type="ECO:0000259" key="2">
    <source>
        <dbReference type="SMART" id="SM00278"/>
    </source>
</evidence>
<dbReference type="Pfam" id="PF12836">
    <property type="entry name" value="HHH_3"/>
    <property type="match status" value="1"/>
</dbReference>
<feature type="signal peptide" evidence="1">
    <location>
        <begin position="1"/>
        <end position="19"/>
    </location>
</feature>
<protein>
    <submittedName>
        <fullName evidence="3">Helix-hairpin-helix domain-containing protein</fullName>
    </submittedName>
</protein>
<dbReference type="Proteomes" id="UP000425817">
    <property type="component" value="Chromosome"/>
</dbReference>
<evidence type="ECO:0000313" key="3">
    <source>
        <dbReference type="EMBL" id="QGW81575.1"/>
    </source>
</evidence>
<dbReference type="EMBL" id="CP046622">
    <property type="protein sequence ID" value="QGW81575.1"/>
    <property type="molecule type" value="Genomic_DNA"/>
</dbReference>
<keyword evidence="1" id="KW-0732">Signal</keyword>
<dbReference type="GO" id="GO:0003677">
    <property type="term" value="F:DNA binding"/>
    <property type="evidence" value="ECO:0007669"/>
    <property type="project" value="InterPro"/>
</dbReference>
<evidence type="ECO:0000313" key="4">
    <source>
        <dbReference type="Proteomes" id="UP000425817"/>
    </source>
</evidence>
<sequence length="115" mass="11991">MFKKILATMAMLFAVASFAAVDVNKGTAADLDGIKGVGPAMSKRILDARKEGEFKDWPDFMQRIKGVKEKKAEKLSAEGLTVNGQVFGGQASAPAAAKAAKPVKATAADAKPAKP</sequence>
<organism evidence="3 4">
    <name type="scientific">Variovorax paradoxus</name>
    <dbReference type="NCBI Taxonomy" id="34073"/>
    <lineage>
        <taxon>Bacteria</taxon>
        <taxon>Pseudomonadati</taxon>
        <taxon>Pseudomonadota</taxon>
        <taxon>Betaproteobacteria</taxon>
        <taxon>Burkholderiales</taxon>
        <taxon>Comamonadaceae</taxon>
        <taxon>Variovorax</taxon>
    </lineage>
</organism>
<feature type="domain" description="Helix-hairpin-helix DNA-binding motif class 1" evidence="2">
    <location>
        <begin position="29"/>
        <end position="48"/>
    </location>
</feature>
<name>A0A6I6HGQ0_VARPD</name>
<evidence type="ECO:0000256" key="1">
    <source>
        <dbReference type="SAM" id="SignalP"/>
    </source>
</evidence>
<gene>
    <name evidence="3" type="ORF">GOQ09_08210</name>
</gene>
<dbReference type="SUPFAM" id="SSF47781">
    <property type="entry name" value="RuvA domain 2-like"/>
    <property type="match status" value="1"/>
</dbReference>
<dbReference type="InterPro" id="IPR010994">
    <property type="entry name" value="RuvA_2-like"/>
</dbReference>
<dbReference type="GO" id="GO:0006281">
    <property type="term" value="P:DNA repair"/>
    <property type="evidence" value="ECO:0007669"/>
    <property type="project" value="InterPro"/>
</dbReference>
<reference evidence="3 4" key="1">
    <citation type="submission" date="2019-12" db="EMBL/GenBank/DDBJ databases">
        <title>Hybrid Genome Assemblies of two High G+C Isolates from Undergraduate Microbiology Courses.</title>
        <authorList>
            <person name="Ne Ville C.J."/>
            <person name="Enright D."/>
            <person name="Hernandez I."/>
            <person name="Dodsworth J."/>
            <person name="Orwin P.M."/>
        </authorList>
    </citation>
    <scope>NUCLEOTIDE SEQUENCE [LARGE SCALE GENOMIC DNA]</scope>
    <source>
        <strain evidence="3 4">CSUSB</strain>
    </source>
</reference>
<dbReference type="OrthoDB" id="8687931at2"/>
<accession>A0A6I6HGQ0</accession>
<dbReference type="AlphaFoldDB" id="A0A6I6HGQ0"/>
<dbReference type="Gene3D" id="1.10.150.320">
    <property type="entry name" value="Photosystem II 12 kDa extrinsic protein"/>
    <property type="match status" value="1"/>
</dbReference>
<dbReference type="InterPro" id="IPR003583">
    <property type="entry name" value="Hlx-hairpin-Hlx_DNA-bd_motif"/>
</dbReference>